<dbReference type="EMBL" id="FZOG01000002">
    <property type="protein sequence ID" value="SNS12205.1"/>
    <property type="molecule type" value="Genomic_DNA"/>
</dbReference>
<dbReference type="RefSeq" id="WP_176443143.1">
    <property type="nucleotide sequence ID" value="NZ_FZOG01000002.1"/>
</dbReference>
<gene>
    <name evidence="1" type="ORF">SAMN05216255_1375</name>
</gene>
<keyword evidence="2" id="KW-1185">Reference proteome</keyword>
<sequence length="52" mass="5405">MDTLVTCLQVAQQGISSTSGSLATAKQPCPARMSSVPRALAKTHRLSHASPL</sequence>
<evidence type="ECO:0000313" key="1">
    <source>
        <dbReference type="EMBL" id="SNS12205.1"/>
    </source>
</evidence>
<dbReference type="Proteomes" id="UP000242915">
    <property type="component" value="Unassembled WGS sequence"/>
</dbReference>
<organism evidence="1 2">
    <name type="scientific">Pseudomonas segetis</name>
    <dbReference type="NCBI Taxonomy" id="298908"/>
    <lineage>
        <taxon>Bacteria</taxon>
        <taxon>Pseudomonadati</taxon>
        <taxon>Pseudomonadota</taxon>
        <taxon>Gammaproteobacteria</taxon>
        <taxon>Pseudomonadales</taxon>
        <taxon>Pseudomonadaceae</taxon>
        <taxon>Pseudomonas</taxon>
    </lineage>
</organism>
<proteinExistence type="predicted"/>
<name>A0A239BVY3_9PSED</name>
<dbReference type="AlphaFoldDB" id="A0A239BVY3"/>
<evidence type="ECO:0000313" key="2">
    <source>
        <dbReference type="Proteomes" id="UP000242915"/>
    </source>
</evidence>
<reference evidence="2" key="1">
    <citation type="submission" date="2017-06" db="EMBL/GenBank/DDBJ databases">
        <authorList>
            <person name="Varghese N."/>
            <person name="Submissions S."/>
        </authorList>
    </citation>
    <scope>NUCLEOTIDE SEQUENCE [LARGE SCALE GENOMIC DNA]</scope>
    <source>
        <strain evidence="2">CIP 108523</strain>
    </source>
</reference>
<protein>
    <submittedName>
        <fullName evidence="1">Uncharacterized protein</fullName>
    </submittedName>
</protein>
<accession>A0A239BVY3</accession>